<feature type="region of interest" description="Disordered" evidence="6">
    <location>
        <begin position="518"/>
        <end position="550"/>
    </location>
</feature>
<evidence type="ECO:0000256" key="3">
    <source>
        <dbReference type="ARBA" id="ARBA00022777"/>
    </source>
</evidence>
<evidence type="ECO:0000256" key="1">
    <source>
        <dbReference type="ARBA" id="ARBA00022679"/>
    </source>
</evidence>
<reference evidence="9" key="1">
    <citation type="submission" date="2022-10" db="EMBL/GenBank/DDBJ databases">
        <title>Genome sequence of Actinomyces israelii ATCC 10048.</title>
        <authorList>
            <person name="Watt R.M."/>
            <person name="Tong W.M."/>
        </authorList>
    </citation>
    <scope>NUCLEOTIDE SEQUENCE</scope>
    <source>
        <strain evidence="9">ATCC 10048</strain>
    </source>
</reference>
<accession>A0ABT4ICJ5</accession>
<dbReference type="RefSeq" id="WP_268918275.1">
    <property type="nucleotide sequence ID" value="NZ_JAPTMY010000034.1"/>
</dbReference>
<feature type="region of interest" description="Disordered" evidence="6">
    <location>
        <begin position="452"/>
        <end position="504"/>
    </location>
</feature>
<dbReference type="Proteomes" id="UP001072034">
    <property type="component" value="Unassembled WGS sequence"/>
</dbReference>
<evidence type="ECO:0000256" key="2">
    <source>
        <dbReference type="ARBA" id="ARBA00022741"/>
    </source>
</evidence>
<evidence type="ECO:0000313" key="10">
    <source>
        <dbReference type="Proteomes" id="UP001072034"/>
    </source>
</evidence>
<feature type="compositionally biased region" description="Low complexity" evidence="6">
    <location>
        <begin position="536"/>
        <end position="550"/>
    </location>
</feature>
<keyword evidence="7" id="KW-0812">Transmembrane</keyword>
<evidence type="ECO:0000256" key="4">
    <source>
        <dbReference type="ARBA" id="ARBA00022840"/>
    </source>
</evidence>
<dbReference type="Pfam" id="PF13614">
    <property type="entry name" value="AAA_31"/>
    <property type="match status" value="1"/>
</dbReference>
<evidence type="ECO:0000256" key="5">
    <source>
        <dbReference type="ARBA" id="ARBA00023137"/>
    </source>
</evidence>
<name>A0ABT4ICJ5_9ACTO</name>
<proteinExistence type="predicted"/>
<dbReference type="InterPro" id="IPR050445">
    <property type="entry name" value="Bact_polysacc_biosynth/exp"/>
</dbReference>
<feature type="domain" description="AAA" evidence="8">
    <location>
        <begin position="271"/>
        <end position="404"/>
    </location>
</feature>
<dbReference type="Gene3D" id="3.40.50.300">
    <property type="entry name" value="P-loop containing nucleotide triphosphate hydrolases"/>
    <property type="match status" value="1"/>
</dbReference>
<dbReference type="InterPro" id="IPR005702">
    <property type="entry name" value="Wzc-like_C"/>
</dbReference>
<dbReference type="CDD" id="cd05387">
    <property type="entry name" value="BY-kinase"/>
    <property type="match status" value="1"/>
</dbReference>
<feature type="compositionally biased region" description="Pro residues" evidence="6">
    <location>
        <begin position="466"/>
        <end position="481"/>
    </location>
</feature>
<evidence type="ECO:0000313" key="9">
    <source>
        <dbReference type="EMBL" id="MCZ0858957.1"/>
    </source>
</evidence>
<keyword evidence="3" id="KW-0418">Kinase</keyword>
<keyword evidence="5" id="KW-0829">Tyrosine-protein kinase</keyword>
<dbReference type="InterPro" id="IPR027417">
    <property type="entry name" value="P-loop_NTPase"/>
</dbReference>
<comment type="caution">
    <text evidence="9">The sequence shown here is derived from an EMBL/GenBank/DDBJ whole genome shotgun (WGS) entry which is preliminary data.</text>
</comment>
<keyword evidence="7" id="KW-1133">Transmembrane helix</keyword>
<dbReference type="InterPro" id="IPR025669">
    <property type="entry name" value="AAA_dom"/>
</dbReference>
<keyword evidence="10" id="KW-1185">Reference proteome</keyword>
<keyword evidence="2" id="KW-0547">Nucleotide-binding</keyword>
<organism evidence="9 10">
    <name type="scientific">Actinomyces israelii</name>
    <dbReference type="NCBI Taxonomy" id="1659"/>
    <lineage>
        <taxon>Bacteria</taxon>
        <taxon>Bacillati</taxon>
        <taxon>Actinomycetota</taxon>
        <taxon>Actinomycetes</taxon>
        <taxon>Actinomycetales</taxon>
        <taxon>Actinomycetaceae</taxon>
        <taxon>Actinomyces</taxon>
    </lineage>
</organism>
<dbReference type="EMBL" id="JAPTMY010000034">
    <property type="protein sequence ID" value="MCZ0858957.1"/>
    <property type="molecule type" value="Genomic_DNA"/>
</dbReference>
<dbReference type="SUPFAM" id="SSF52540">
    <property type="entry name" value="P-loop containing nucleoside triphosphate hydrolases"/>
    <property type="match status" value="1"/>
</dbReference>
<dbReference type="GO" id="GO:0004715">
    <property type="term" value="F:non-membrane spanning protein tyrosine kinase activity"/>
    <property type="evidence" value="ECO:0007669"/>
    <property type="project" value="UniProtKB-EC"/>
</dbReference>
<keyword evidence="4" id="KW-0067">ATP-binding</keyword>
<protein>
    <submittedName>
        <fullName evidence="9">Polysaccharide biosynthesis tyrosine autokinase</fullName>
        <ecNumber evidence="9">2.7.10.2</ecNumber>
    </submittedName>
</protein>
<gene>
    <name evidence="9" type="ORF">OHJ16_12990</name>
</gene>
<evidence type="ECO:0000259" key="8">
    <source>
        <dbReference type="Pfam" id="PF13614"/>
    </source>
</evidence>
<keyword evidence="7" id="KW-0472">Membrane</keyword>
<dbReference type="NCBIfam" id="TIGR01007">
    <property type="entry name" value="eps_fam"/>
    <property type="match status" value="1"/>
</dbReference>
<keyword evidence="1 9" id="KW-0808">Transferase</keyword>
<sequence>MTLEDILTLTRQRIGAILCGFLAGIILSAISLWLTPVTYTASAIAYVRVSVPSSGTDQRQADSYYAASQLASQKVKAFVPVFTSESVAQGVIDALGLRTTPAQLARSISAKNEKNALTINVTASAPTAEEAQAIADETILQADAQIKRLDGEDSPIGVVLMSSADLSGATRSPSPARRIGIGSLAGIVVGYASAFALDALDKRVRSQSDVASVVDEPILATIPRSAEMARRRYSETPDHRVEESLRKLRTNLRYTNIDKGLHTLVVTSAMQGDGKSTVSANLARVMALSGLDVILVEGDLRKPTMSSTFDIDQGHPGLSHLLVGAVSLESALVQPSVPGLQVIPAGDTPPNPSELLGSERMSDLLSFLANDHVVIIDAPPVLPVTDAVALAENTDGVLLVVRSGRTTEDQLRQAASSIRQGGGTVLGVALNQAPSSAVDRLRYGETVYGYTTDSHVQPSEPAAPAAAPPGAAPGGAAPPPRHANRALGLGPTKHADNAEHAGGAASTAEFVAMLTRRKPGAGRWGSTDARTWRSRVGTVGTTPPTITTKA</sequence>
<evidence type="ECO:0000256" key="7">
    <source>
        <dbReference type="SAM" id="Phobius"/>
    </source>
</evidence>
<feature type="transmembrane region" description="Helical" evidence="7">
    <location>
        <begin position="14"/>
        <end position="34"/>
    </location>
</feature>
<evidence type="ECO:0000256" key="6">
    <source>
        <dbReference type="SAM" id="MobiDB-lite"/>
    </source>
</evidence>
<dbReference type="EC" id="2.7.10.2" evidence="9"/>
<dbReference type="PANTHER" id="PTHR32309">
    <property type="entry name" value="TYROSINE-PROTEIN KINASE"/>
    <property type="match status" value="1"/>
</dbReference>
<dbReference type="PANTHER" id="PTHR32309:SF31">
    <property type="entry name" value="CAPSULAR EXOPOLYSACCHARIDE FAMILY"/>
    <property type="match status" value="1"/>
</dbReference>